<dbReference type="GO" id="GO:0000981">
    <property type="term" value="F:DNA-binding transcription factor activity, RNA polymerase II-specific"/>
    <property type="evidence" value="ECO:0007669"/>
    <property type="project" value="InterPro"/>
</dbReference>
<dbReference type="Proteomes" id="UP001140172">
    <property type="component" value="Unassembled WGS sequence"/>
</dbReference>
<sequence>MQPPTHTNSPVRPYVPRGTKRPAPDTNNDDSNTTSNAQKVDMLAELASVSTARQRMEQQAEGAQDVRRSSMSHTDDMRRQQQQQQQRHSLAGATLSQRNHHDYALKAYSLSAARSHSATPVSPQPSQLTLDPRTNLPPRDIIEELLSHVELEFNLISKVVHPRAFMAEYRKGKVSTFLLLTVMANNTMYSAHPAITSIGVVAAAKILIDRAKLFAPDAFENPTLADCQALLLLALAYMHHGLLGVSSHYSCATMKILDELGVCKMDDSAWGSDDEWISGSSWLEREQIRRIIWGCFSIDTFLSMMLHKAPNVMIDLSGVNRPCAPTMWYIGNDNLDALNFPASAFKPNPSDTAYVAALKRIKMSGFACRINGNTVQLNFAVLGNAILRGISDPHYSQDHLDKLVVSAYKSLNVWVREAPEMPDKPTFDEVQHTLMLCSAALCLKSVVAPYLITRGHGSGADAANGDTFDVVGDLTSPATIDRLLLDYIRTSLQYYRYMRLTADMIDNNSVPPMFLAHSTMIVGGIFAACAYAAPTAAYRERFARYRDFIKGMLRESMRKSLLFRMSLEEIERIEEMVEYLPRQLSQTQLKTIRGVLVPGSIEVVISKKFSSFIEPVWQIARTPMSGGGSGSLVDSVGADDDKQSCAFSRHLIGLSMSLFGTSKLSGSSLCSRMAGSALSASLSSIFGKAPAASAASDLSSESSSVAADPTPAMPNASSPPETSRLASANPGEPKKSRVPDYKLTFTAISSLLVELSVAAKDQAFFDYLFESADAECERPASTAAEGENSASPSATHGQEGSTYLVRSRDDQPLFSSASQTPATATAWLMSSGDAGGGSRSVGPAGGHTGESLSPPFVTSKSLSPNMLPKLPSSTSSMSANAGAAAKEKSKHAKSINDLLN</sequence>
<name>A0A9W8HE07_9FUNG</name>
<comment type="subcellular location">
    <subcellularLocation>
        <location evidence="1">Nucleus</location>
    </subcellularLocation>
</comment>
<keyword evidence="9" id="KW-1185">Reference proteome</keyword>
<feature type="region of interest" description="Disordered" evidence="6">
    <location>
        <begin position="115"/>
        <end position="135"/>
    </location>
</feature>
<comment type="caution">
    <text evidence="8">The sequence shown here is derived from an EMBL/GenBank/DDBJ whole genome shotgun (WGS) entry which is preliminary data.</text>
</comment>
<evidence type="ECO:0000313" key="9">
    <source>
        <dbReference type="Proteomes" id="UP001140172"/>
    </source>
</evidence>
<evidence type="ECO:0000256" key="1">
    <source>
        <dbReference type="ARBA" id="ARBA00004123"/>
    </source>
</evidence>
<evidence type="ECO:0000256" key="6">
    <source>
        <dbReference type="SAM" id="MobiDB-lite"/>
    </source>
</evidence>
<keyword evidence="2" id="KW-0479">Metal-binding</keyword>
<feature type="compositionally biased region" description="Polar residues" evidence="6">
    <location>
        <begin position="788"/>
        <end position="801"/>
    </location>
</feature>
<feature type="region of interest" description="Disordered" evidence="6">
    <location>
        <begin position="1"/>
        <end position="97"/>
    </location>
</feature>
<dbReference type="GO" id="GO:0003677">
    <property type="term" value="F:DNA binding"/>
    <property type="evidence" value="ECO:0007669"/>
    <property type="project" value="InterPro"/>
</dbReference>
<feature type="compositionally biased region" description="Basic and acidic residues" evidence="6">
    <location>
        <begin position="54"/>
        <end position="79"/>
    </location>
</feature>
<dbReference type="PANTHER" id="PTHR47338:SF5">
    <property type="entry name" value="ZN(II)2CYS6 TRANSCRIPTION FACTOR (EUROFUNG)"/>
    <property type="match status" value="1"/>
</dbReference>
<feature type="region of interest" description="Disordered" evidence="6">
    <location>
        <begin position="779"/>
        <end position="802"/>
    </location>
</feature>
<organism evidence="8 9">
    <name type="scientific">Coemansia interrupta</name>
    <dbReference type="NCBI Taxonomy" id="1126814"/>
    <lineage>
        <taxon>Eukaryota</taxon>
        <taxon>Fungi</taxon>
        <taxon>Fungi incertae sedis</taxon>
        <taxon>Zoopagomycota</taxon>
        <taxon>Kickxellomycotina</taxon>
        <taxon>Kickxellomycetes</taxon>
        <taxon>Kickxellales</taxon>
        <taxon>Kickxellaceae</taxon>
        <taxon>Coemansia</taxon>
    </lineage>
</organism>
<keyword evidence="4" id="KW-0804">Transcription</keyword>
<evidence type="ECO:0000256" key="5">
    <source>
        <dbReference type="ARBA" id="ARBA00023242"/>
    </source>
</evidence>
<evidence type="ECO:0000313" key="8">
    <source>
        <dbReference type="EMBL" id="KAJ2783334.1"/>
    </source>
</evidence>
<dbReference type="EMBL" id="JANBUM010000147">
    <property type="protein sequence ID" value="KAJ2783334.1"/>
    <property type="molecule type" value="Genomic_DNA"/>
</dbReference>
<evidence type="ECO:0000256" key="2">
    <source>
        <dbReference type="ARBA" id="ARBA00022723"/>
    </source>
</evidence>
<dbReference type="Pfam" id="PF04082">
    <property type="entry name" value="Fungal_trans"/>
    <property type="match status" value="1"/>
</dbReference>
<feature type="region of interest" description="Disordered" evidence="6">
    <location>
        <begin position="828"/>
        <end position="900"/>
    </location>
</feature>
<protein>
    <recommendedName>
        <fullName evidence="7">Xylanolytic transcriptional activator regulatory domain-containing protein</fullName>
    </recommendedName>
</protein>
<feature type="compositionally biased region" description="Low complexity" evidence="6">
    <location>
        <begin position="25"/>
        <end position="36"/>
    </location>
</feature>
<feature type="compositionally biased region" description="Polar residues" evidence="6">
    <location>
        <begin position="115"/>
        <end position="129"/>
    </location>
</feature>
<dbReference type="PANTHER" id="PTHR47338">
    <property type="entry name" value="ZN(II)2CYS6 TRANSCRIPTION FACTOR (EUROFUNG)-RELATED"/>
    <property type="match status" value="1"/>
</dbReference>
<gene>
    <name evidence="8" type="ORF">GGI15_002621</name>
</gene>
<evidence type="ECO:0000256" key="4">
    <source>
        <dbReference type="ARBA" id="ARBA00023163"/>
    </source>
</evidence>
<dbReference type="GO" id="GO:0008270">
    <property type="term" value="F:zinc ion binding"/>
    <property type="evidence" value="ECO:0007669"/>
    <property type="project" value="InterPro"/>
</dbReference>
<evidence type="ECO:0000256" key="3">
    <source>
        <dbReference type="ARBA" id="ARBA00023015"/>
    </source>
</evidence>
<proteinExistence type="predicted"/>
<keyword evidence="5" id="KW-0539">Nucleus</keyword>
<accession>A0A9W8HE07</accession>
<reference evidence="8" key="1">
    <citation type="submission" date="2022-07" db="EMBL/GenBank/DDBJ databases">
        <title>Phylogenomic reconstructions and comparative analyses of Kickxellomycotina fungi.</title>
        <authorList>
            <person name="Reynolds N.K."/>
            <person name="Stajich J.E."/>
            <person name="Barry K."/>
            <person name="Grigoriev I.V."/>
            <person name="Crous P."/>
            <person name="Smith M.E."/>
        </authorList>
    </citation>
    <scope>NUCLEOTIDE SEQUENCE</scope>
    <source>
        <strain evidence="8">BCRC 34489</strain>
    </source>
</reference>
<feature type="compositionally biased region" description="Gly residues" evidence="6">
    <location>
        <begin position="833"/>
        <end position="848"/>
    </location>
</feature>
<feature type="compositionally biased region" description="Polar residues" evidence="6">
    <location>
        <begin position="1"/>
        <end position="10"/>
    </location>
</feature>
<dbReference type="InterPro" id="IPR007219">
    <property type="entry name" value="XnlR_reg_dom"/>
</dbReference>
<feature type="domain" description="Xylanolytic transcriptional activator regulatory" evidence="7">
    <location>
        <begin position="159"/>
        <end position="361"/>
    </location>
</feature>
<feature type="region of interest" description="Disordered" evidence="6">
    <location>
        <begin position="700"/>
        <end position="738"/>
    </location>
</feature>
<dbReference type="InterPro" id="IPR050815">
    <property type="entry name" value="TF_fung"/>
</dbReference>
<feature type="compositionally biased region" description="Polar residues" evidence="6">
    <location>
        <begin position="715"/>
        <end position="726"/>
    </location>
</feature>
<dbReference type="AlphaFoldDB" id="A0A9W8HE07"/>
<dbReference type="CDD" id="cd12148">
    <property type="entry name" value="fungal_TF_MHR"/>
    <property type="match status" value="1"/>
</dbReference>
<evidence type="ECO:0000259" key="7">
    <source>
        <dbReference type="Pfam" id="PF04082"/>
    </source>
</evidence>
<keyword evidence="3" id="KW-0805">Transcription regulation</keyword>
<dbReference type="GO" id="GO:0006351">
    <property type="term" value="P:DNA-templated transcription"/>
    <property type="evidence" value="ECO:0007669"/>
    <property type="project" value="InterPro"/>
</dbReference>
<dbReference type="GO" id="GO:0005634">
    <property type="term" value="C:nucleus"/>
    <property type="evidence" value="ECO:0007669"/>
    <property type="project" value="UniProtKB-SubCell"/>
</dbReference>
<dbReference type="OrthoDB" id="3862662at2759"/>